<evidence type="ECO:0000313" key="2">
    <source>
        <dbReference type="WBParaSite" id="JU765_v2.g2316.t1"/>
    </source>
</evidence>
<dbReference type="Proteomes" id="UP000887576">
    <property type="component" value="Unplaced"/>
</dbReference>
<proteinExistence type="predicted"/>
<sequence>MGTLNANPELNLPGGFTNACIKQGVGSQAITRYTAWDINESRCESSLKRHGMCVFGTEDLLRLRLKYFLFANKMVQDYDFGAVECMAEKIFNLTYNEPYKQYYDYDFYEELPTVRYNKWKNLKKDINQFRCQLG</sequence>
<reference evidence="2" key="1">
    <citation type="submission" date="2022-11" db="UniProtKB">
        <authorList>
            <consortium name="WormBaseParasite"/>
        </authorList>
    </citation>
    <scope>IDENTIFICATION</scope>
</reference>
<dbReference type="WBParaSite" id="JU765_v2.g2316.t1">
    <property type="protein sequence ID" value="JU765_v2.g2316.t1"/>
    <property type="gene ID" value="JU765_v2.g2316"/>
</dbReference>
<name>A0AC34R0A7_9BILA</name>
<protein>
    <submittedName>
        <fullName evidence="2">Uncharacterized protein</fullName>
    </submittedName>
</protein>
<evidence type="ECO:0000313" key="1">
    <source>
        <dbReference type="Proteomes" id="UP000887576"/>
    </source>
</evidence>
<accession>A0AC34R0A7</accession>
<organism evidence="1 2">
    <name type="scientific">Panagrolaimus sp. JU765</name>
    <dbReference type="NCBI Taxonomy" id="591449"/>
    <lineage>
        <taxon>Eukaryota</taxon>
        <taxon>Metazoa</taxon>
        <taxon>Ecdysozoa</taxon>
        <taxon>Nematoda</taxon>
        <taxon>Chromadorea</taxon>
        <taxon>Rhabditida</taxon>
        <taxon>Tylenchina</taxon>
        <taxon>Panagrolaimomorpha</taxon>
        <taxon>Panagrolaimoidea</taxon>
        <taxon>Panagrolaimidae</taxon>
        <taxon>Panagrolaimus</taxon>
    </lineage>
</organism>